<evidence type="ECO:0000313" key="2">
    <source>
        <dbReference type="Proteomes" id="UP001148838"/>
    </source>
</evidence>
<gene>
    <name evidence="1" type="ORF">ANN_05894</name>
</gene>
<reference evidence="1 2" key="1">
    <citation type="journal article" date="2022" name="Allergy">
        <title>Genome assembly and annotation of Periplaneta americana reveal a comprehensive cockroach allergen profile.</title>
        <authorList>
            <person name="Wang L."/>
            <person name="Xiong Q."/>
            <person name="Saelim N."/>
            <person name="Wang L."/>
            <person name="Nong W."/>
            <person name="Wan A.T."/>
            <person name="Shi M."/>
            <person name="Liu X."/>
            <person name="Cao Q."/>
            <person name="Hui J.H.L."/>
            <person name="Sookrung N."/>
            <person name="Leung T.F."/>
            <person name="Tungtrongchitr A."/>
            <person name="Tsui S.K.W."/>
        </authorList>
    </citation>
    <scope>NUCLEOTIDE SEQUENCE [LARGE SCALE GENOMIC DNA]</scope>
    <source>
        <strain evidence="1">PWHHKU_190912</strain>
    </source>
</reference>
<dbReference type="PANTHER" id="PTHR46060:SF1">
    <property type="entry name" value="MARINER MOS1 TRANSPOSASE-LIKE PROTEIN"/>
    <property type="match status" value="1"/>
</dbReference>
<proteinExistence type="predicted"/>
<protein>
    <submittedName>
        <fullName evidence="1">Uncharacterized protein</fullName>
    </submittedName>
</protein>
<dbReference type="InterPro" id="IPR052709">
    <property type="entry name" value="Transposase-MT_Hybrid"/>
</dbReference>
<sequence length="371" mass="43018">MVNARYYSVEKLLSSSLLSKYLKVRIYKTVILLIVLYGCETWIPTLREEQRLRVFENKFLRKIFGAKTDEVTGEWRKLHNAELYALYSSPDIIRNIKSKRLRWAGHVARMGESKNAYRVLVARDCVKHVAMQRCHIAQLHDGLKRSGKALLHRYQREGDDFLGRIVAMDETWTRSYEPNLKRQSNEWKHPGSPRPKKVRPTQSAVKEMFIVAYDIDGVILHHAVPPRQTENVDYWNIHLKEPLRGTRYNVRDELIRALGRSIRNINKDGRADGVRRLPNIWQKLAKYFILQLISTTKHKNALSKATGKKISLLLTVIIATSSRKSQFAVDLCKAFLAAEIPLWKVKGYEEGSEHPKKPLPTIVQAMDQIQK</sequence>
<dbReference type="EMBL" id="JAJSOF020000011">
    <property type="protein sequence ID" value="KAJ4444105.1"/>
    <property type="molecule type" value="Genomic_DNA"/>
</dbReference>
<accession>A0ABQ8TEI3</accession>
<dbReference type="InterPro" id="IPR036397">
    <property type="entry name" value="RNaseH_sf"/>
</dbReference>
<name>A0ABQ8TEI3_PERAM</name>
<comment type="caution">
    <text evidence="1">The sequence shown here is derived from an EMBL/GenBank/DDBJ whole genome shotgun (WGS) entry which is preliminary data.</text>
</comment>
<evidence type="ECO:0000313" key="1">
    <source>
        <dbReference type="EMBL" id="KAJ4444105.1"/>
    </source>
</evidence>
<dbReference type="Proteomes" id="UP001148838">
    <property type="component" value="Unassembled WGS sequence"/>
</dbReference>
<keyword evidence="2" id="KW-1185">Reference proteome</keyword>
<dbReference type="Gene3D" id="3.30.420.10">
    <property type="entry name" value="Ribonuclease H-like superfamily/Ribonuclease H"/>
    <property type="match status" value="1"/>
</dbReference>
<organism evidence="1 2">
    <name type="scientific">Periplaneta americana</name>
    <name type="common">American cockroach</name>
    <name type="synonym">Blatta americana</name>
    <dbReference type="NCBI Taxonomy" id="6978"/>
    <lineage>
        <taxon>Eukaryota</taxon>
        <taxon>Metazoa</taxon>
        <taxon>Ecdysozoa</taxon>
        <taxon>Arthropoda</taxon>
        <taxon>Hexapoda</taxon>
        <taxon>Insecta</taxon>
        <taxon>Pterygota</taxon>
        <taxon>Neoptera</taxon>
        <taxon>Polyneoptera</taxon>
        <taxon>Dictyoptera</taxon>
        <taxon>Blattodea</taxon>
        <taxon>Blattoidea</taxon>
        <taxon>Blattidae</taxon>
        <taxon>Blattinae</taxon>
        <taxon>Periplaneta</taxon>
    </lineage>
</organism>
<dbReference type="PANTHER" id="PTHR46060">
    <property type="entry name" value="MARINER MOS1 TRANSPOSASE-LIKE PROTEIN"/>
    <property type="match status" value="1"/>
</dbReference>